<dbReference type="InterPro" id="IPR006311">
    <property type="entry name" value="TAT_signal"/>
</dbReference>
<dbReference type="InterPro" id="IPR036365">
    <property type="entry name" value="PGBD-like_sf"/>
</dbReference>
<dbReference type="InterPro" id="IPR002477">
    <property type="entry name" value="Peptidoglycan-bd-like"/>
</dbReference>
<protein>
    <recommendedName>
        <fullName evidence="1">Peptidoglycan binding-like domain-containing protein</fullName>
    </recommendedName>
</protein>
<comment type="caution">
    <text evidence="2">The sequence shown here is derived from an EMBL/GenBank/DDBJ whole genome shotgun (WGS) entry which is preliminary data.</text>
</comment>
<dbReference type="InterPro" id="IPR036366">
    <property type="entry name" value="PGBDSf"/>
</dbReference>
<evidence type="ECO:0000259" key="1">
    <source>
        <dbReference type="Pfam" id="PF01471"/>
    </source>
</evidence>
<dbReference type="Pfam" id="PF01471">
    <property type="entry name" value="PG_binding_1"/>
    <property type="match status" value="1"/>
</dbReference>
<name>A0A8H9LTV1_KITAU</name>
<evidence type="ECO:0000313" key="3">
    <source>
        <dbReference type="Proteomes" id="UP000610124"/>
    </source>
</evidence>
<reference evidence="2" key="2">
    <citation type="submission" date="2020-09" db="EMBL/GenBank/DDBJ databases">
        <authorList>
            <person name="Sun Q."/>
            <person name="Ohkuma M."/>
        </authorList>
    </citation>
    <scope>NUCLEOTIDE SEQUENCE</scope>
    <source>
        <strain evidence="2">JCM 4434</strain>
    </source>
</reference>
<gene>
    <name evidence="2" type="ORF">GCM10010502_62740</name>
</gene>
<reference evidence="2" key="1">
    <citation type="journal article" date="2014" name="Int. J. Syst. Evol. Microbiol.">
        <title>Complete genome sequence of Corynebacterium casei LMG S-19264T (=DSM 44701T), isolated from a smear-ripened cheese.</title>
        <authorList>
            <consortium name="US DOE Joint Genome Institute (JGI-PGF)"/>
            <person name="Walter F."/>
            <person name="Albersmeier A."/>
            <person name="Kalinowski J."/>
            <person name="Ruckert C."/>
        </authorList>
    </citation>
    <scope>NUCLEOTIDE SEQUENCE</scope>
    <source>
        <strain evidence="2">JCM 4434</strain>
    </source>
</reference>
<dbReference type="KEGG" id="kau:B6264_00155"/>
<feature type="domain" description="Peptidoglycan binding-like" evidence="1">
    <location>
        <begin position="61"/>
        <end position="121"/>
    </location>
</feature>
<accession>A0A8H9LTV1</accession>
<dbReference type="OrthoDB" id="514320at2"/>
<dbReference type="PROSITE" id="PS51318">
    <property type="entry name" value="TAT"/>
    <property type="match status" value="1"/>
</dbReference>
<dbReference type="EMBL" id="BMUB01000023">
    <property type="protein sequence ID" value="GGU99749.1"/>
    <property type="molecule type" value="Genomic_DNA"/>
</dbReference>
<evidence type="ECO:0000313" key="2">
    <source>
        <dbReference type="EMBL" id="GGU99749.1"/>
    </source>
</evidence>
<dbReference type="AlphaFoldDB" id="A0A8H9LTV1"/>
<sequence>MTSDERSIERGTSMRNRLVGGLVTAGLVLAAGLATAPTASAQASQYCGYTGSEPTLRSTATGSAVKQLQCELNHVPYSFGSPKLDVDGVWGPATDSAVWTFQRCAGIGQDGVVGPQTWSTLDSWVGAHSNLNC</sequence>
<proteinExistence type="predicted"/>
<dbReference type="SUPFAM" id="SSF47090">
    <property type="entry name" value="PGBD-like"/>
    <property type="match status" value="1"/>
</dbReference>
<dbReference type="Proteomes" id="UP000610124">
    <property type="component" value="Unassembled WGS sequence"/>
</dbReference>
<dbReference type="Gene3D" id="1.10.101.10">
    <property type="entry name" value="PGBD-like superfamily/PGBD"/>
    <property type="match status" value="1"/>
</dbReference>
<organism evidence="2 3">
    <name type="scientific">Kitasatospora aureofaciens</name>
    <name type="common">Streptomyces aureofaciens</name>
    <dbReference type="NCBI Taxonomy" id="1894"/>
    <lineage>
        <taxon>Bacteria</taxon>
        <taxon>Bacillati</taxon>
        <taxon>Actinomycetota</taxon>
        <taxon>Actinomycetes</taxon>
        <taxon>Kitasatosporales</taxon>
        <taxon>Streptomycetaceae</taxon>
        <taxon>Kitasatospora</taxon>
    </lineage>
</organism>